<protein>
    <submittedName>
        <fullName evidence="6">Membrane-associated protein, putative</fullName>
    </submittedName>
</protein>
<feature type="transmembrane region" description="Helical" evidence="5">
    <location>
        <begin position="20"/>
        <end position="39"/>
    </location>
</feature>
<organism evidence="6 7">
    <name type="scientific">Bodo saltans</name>
    <name type="common">Flagellated protozoan</name>
    <dbReference type="NCBI Taxonomy" id="75058"/>
    <lineage>
        <taxon>Eukaryota</taxon>
        <taxon>Discoba</taxon>
        <taxon>Euglenozoa</taxon>
        <taxon>Kinetoplastea</taxon>
        <taxon>Metakinetoplastina</taxon>
        <taxon>Eubodonida</taxon>
        <taxon>Bodonidae</taxon>
        <taxon>Bodo</taxon>
    </lineage>
</organism>
<keyword evidence="7" id="KW-1185">Reference proteome</keyword>
<feature type="transmembrane region" description="Helical" evidence="5">
    <location>
        <begin position="132"/>
        <end position="154"/>
    </location>
</feature>
<dbReference type="GO" id="GO:0016020">
    <property type="term" value="C:membrane"/>
    <property type="evidence" value="ECO:0007669"/>
    <property type="project" value="UniProtKB-SubCell"/>
</dbReference>
<keyword evidence="3 5" id="KW-1133">Transmembrane helix</keyword>
<feature type="transmembrane region" description="Helical" evidence="5">
    <location>
        <begin position="211"/>
        <end position="231"/>
    </location>
</feature>
<feature type="transmembrane region" description="Helical" evidence="5">
    <location>
        <begin position="60"/>
        <end position="79"/>
    </location>
</feature>
<feature type="transmembrane region" description="Helical" evidence="5">
    <location>
        <begin position="99"/>
        <end position="120"/>
    </location>
</feature>
<accession>A0A0S4J2U5</accession>
<dbReference type="GO" id="GO:0005783">
    <property type="term" value="C:endoplasmic reticulum"/>
    <property type="evidence" value="ECO:0007669"/>
    <property type="project" value="TreeGrafter"/>
</dbReference>
<dbReference type="Proteomes" id="UP000051952">
    <property type="component" value="Unassembled WGS sequence"/>
</dbReference>
<dbReference type="GO" id="GO:0006506">
    <property type="term" value="P:GPI anchor biosynthetic process"/>
    <property type="evidence" value="ECO:0007669"/>
    <property type="project" value="InterPro"/>
</dbReference>
<dbReference type="Pfam" id="PF06423">
    <property type="entry name" value="GWT1"/>
    <property type="match status" value="1"/>
</dbReference>
<dbReference type="InterPro" id="IPR009447">
    <property type="entry name" value="PIGW/GWT1"/>
</dbReference>
<sequence length="247" mass="27987">FAAMPLLMCVVERIPSRRTWLVGLAVMLVIVLPYNGWLMKNTEYFMHEEERRNIIEANREGIASVLGFFAIFLGGRFYAQKGALRDDASWVAVLRDQLVAISLCLVAVLVDQGAVPHVAVQAFSRRICNTPYILFCIGMNAFLTRLCIGLNRWFLPTLWNMQRRSSFKTSFEPLGYYTSQINAHQLVYFVFSNIVTGLVNVFCDTHAFTDFASYFVQAGYVLGLGLIALVMPDLTPFKNLLSGKKFR</sequence>
<feature type="transmembrane region" description="Helical" evidence="5">
    <location>
        <begin position="174"/>
        <end position="199"/>
    </location>
</feature>
<reference evidence="7" key="1">
    <citation type="submission" date="2015-09" db="EMBL/GenBank/DDBJ databases">
        <authorList>
            <consortium name="Pathogen Informatics"/>
        </authorList>
    </citation>
    <scope>NUCLEOTIDE SEQUENCE [LARGE SCALE GENOMIC DNA]</scope>
    <source>
        <strain evidence="7">Lake Konstanz</strain>
    </source>
</reference>
<dbReference type="PANTHER" id="PTHR20661">
    <property type="entry name" value="PHOSPHATIDYLINOSITOL-GLYCAN BIOSYNTHESIS CLASS W PROTEIN"/>
    <property type="match status" value="1"/>
</dbReference>
<dbReference type="GO" id="GO:0032216">
    <property type="term" value="F:glucosaminyl-phosphatidylinositol O-acyltransferase activity"/>
    <property type="evidence" value="ECO:0007669"/>
    <property type="project" value="TreeGrafter"/>
</dbReference>
<evidence type="ECO:0000256" key="1">
    <source>
        <dbReference type="ARBA" id="ARBA00004141"/>
    </source>
</evidence>
<dbReference type="EMBL" id="CYKH01000586">
    <property type="protein sequence ID" value="CUG06413.1"/>
    <property type="molecule type" value="Genomic_DNA"/>
</dbReference>
<dbReference type="AlphaFoldDB" id="A0A0S4J2U5"/>
<evidence type="ECO:0000313" key="6">
    <source>
        <dbReference type="EMBL" id="CUG06413.1"/>
    </source>
</evidence>
<dbReference type="PANTHER" id="PTHR20661:SF0">
    <property type="entry name" value="PHOSPHATIDYLINOSITOL-GLYCAN BIOSYNTHESIS CLASS W PROTEIN"/>
    <property type="match status" value="1"/>
</dbReference>
<name>A0A0S4J2U5_BODSA</name>
<evidence type="ECO:0000256" key="2">
    <source>
        <dbReference type="ARBA" id="ARBA00022692"/>
    </source>
</evidence>
<comment type="subcellular location">
    <subcellularLocation>
        <location evidence="1">Membrane</location>
        <topology evidence="1">Multi-pass membrane protein</topology>
    </subcellularLocation>
</comment>
<evidence type="ECO:0000256" key="4">
    <source>
        <dbReference type="ARBA" id="ARBA00023136"/>
    </source>
</evidence>
<gene>
    <name evidence="6" type="ORF">BSAL_72595</name>
</gene>
<evidence type="ECO:0000256" key="5">
    <source>
        <dbReference type="SAM" id="Phobius"/>
    </source>
</evidence>
<dbReference type="OrthoDB" id="1158011at2759"/>
<keyword evidence="2 5" id="KW-0812">Transmembrane</keyword>
<keyword evidence="4 5" id="KW-0472">Membrane</keyword>
<dbReference type="VEuPathDB" id="TriTrypDB:BSAL_72595"/>
<evidence type="ECO:0000313" key="7">
    <source>
        <dbReference type="Proteomes" id="UP000051952"/>
    </source>
</evidence>
<dbReference type="GO" id="GO:0072659">
    <property type="term" value="P:protein localization to plasma membrane"/>
    <property type="evidence" value="ECO:0007669"/>
    <property type="project" value="TreeGrafter"/>
</dbReference>
<feature type="non-terminal residue" evidence="6">
    <location>
        <position position="1"/>
    </location>
</feature>
<evidence type="ECO:0000256" key="3">
    <source>
        <dbReference type="ARBA" id="ARBA00022989"/>
    </source>
</evidence>
<proteinExistence type="predicted"/>